<dbReference type="PANTHER" id="PTHR10799">
    <property type="entry name" value="SNF2/RAD54 HELICASE FAMILY"/>
    <property type="match status" value="1"/>
</dbReference>
<evidence type="ECO:0000313" key="2">
    <source>
        <dbReference type="EnsemblMetazoa" id="AMAM010612-PA"/>
    </source>
</evidence>
<reference evidence="2" key="2">
    <citation type="submission" date="2020-05" db="UniProtKB">
        <authorList>
            <consortium name="EnsemblMetazoa"/>
        </authorList>
    </citation>
    <scope>IDENTIFICATION</scope>
    <source>
        <strain evidence="2">maculatus3</strain>
    </source>
</reference>
<dbReference type="Pfam" id="PF00176">
    <property type="entry name" value="SNF2-rel_dom"/>
    <property type="match status" value="1"/>
</dbReference>
<protein>
    <recommendedName>
        <fullName evidence="1">Helicase ATP-binding domain-containing protein</fullName>
    </recommendedName>
</protein>
<sequence length="254" mass="29005">MLSPDQTSSPPSPVDEQKLERNVFKQEMQRKRLLQLEALEQKLTGFAKFNQEHSKKKGNVRQLAGKRQLRSIENLQQSDIDNNNDVDGIEFTKSPTFIKGTMRDYQVRGLNWLISMHNNNLNGILADEMGLGKTIQSISMIGYLLNVCNLKGPFLVVVPLTTLHNWMNEFSRFLPSAKVFRAHGTGDQKSAIIAKLRHAKPSWNVAITTYEFISFNRSIFSRINFHYAIIDEGHRAKNELTLFANALRNCNIQS</sequence>
<dbReference type="InterPro" id="IPR000330">
    <property type="entry name" value="SNF2_N"/>
</dbReference>
<dbReference type="AlphaFoldDB" id="A0A182SP34"/>
<dbReference type="Gene3D" id="3.40.50.10810">
    <property type="entry name" value="Tandem AAA-ATPase domain"/>
    <property type="match status" value="1"/>
</dbReference>
<organism evidence="2 3">
    <name type="scientific">Anopheles maculatus</name>
    <dbReference type="NCBI Taxonomy" id="74869"/>
    <lineage>
        <taxon>Eukaryota</taxon>
        <taxon>Metazoa</taxon>
        <taxon>Ecdysozoa</taxon>
        <taxon>Arthropoda</taxon>
        <taxon>Hexapoda</taxon>
        <taxon>Insecta</taxon>
        <taxon>Pterygota</taxon>
        <taxon>Neoptera</taxon>
        <taxon>Endopterygota</taxon>
        <taxon>Diptera</taxon>
        <taxon>Nematocera</taxon>
        <taxon>Culicoidea</taxon>
        <taxon>Culicidae</taxon>
        <taxon>Anophelinae</taxon>
        <taxon>Anopheles</taxon>
        <taxon>Anopheles maculatus group</taxon>
    </lineage>
</organism>
<accession>A0A182SP34</accession>
<evidence type="ECO:0000259" key="1">
    <source>
        <dbReference type="PROSITE" id="PS51192"/>
    </source>
</evidence>
<dbReference type="EnsemblMetazoa" id="AMAM010612-RA">
    <property type="protein sequence ID" value="AMAM010612-PA"/>
    <property type="gene ID" value="AMAM010612"/>
</dbReference>
<dbReference type="VEuPathDB" id="VectorBase:AMAM010612"/>
<name>A0A182SP34_9DIPT</name>
<feature type="domain" description="Helicase ATP-binding" evidence="1">
    <location>
        <begin position="114"/>
        <end position="254"/>
    </location>
</feature>
<evidence type="ECO:0000313" key="3">
    <source>
        <dbReference type="Proteomes" id="UP000075901"/>
    </source>
</evidence>
<reference evidence="3" key="1">
    <citation type="submission" date="2013-09" db="EMBL/GenBank/DDBJ databases">
        <title>The Genome Sequence of Anopheles maculatus species B.</title>
        <authorList>
            <consortium name="The Broad Institute Genomics Platform"/>
            <person name="Neafsey D.E."/>
            <person name="Besansky N."/>
            <person name="Howell P."/>
            <person name="Walton C."/>
            <person name="Young S.K."/>
            <person name="Zeng Q."/>
            <person name="Gargeya S."/>
            <person name="Fitzgerald M."/>
            <person name="Haas B."/>
            <person name="Abouelleil A."/>
            <person name="Allen A.W."/>
            <person name="Alvarado L."/>
            <person name="Arachchi H.M."/>
            <person name="Berlin A.M."/>
            <person name="Chapman S.B."/>
            <person name="Gainer-Dewar J."/>
            <person name="Goldberg J."/>
            <person name="Griggs A."/>
            <person name="Gujja S."/>
            <person name="Hansen M."/>
            <person name="Howarth C."/>
            <person name="Imamovic A."/>
            <person name="Ireland A."/>
            <person name="Larimer J."/>
            <person name="McCowan C."/>
            <person name="Murphy C."/>
            <person name="Pearson M."/>
            <person name="Poon T.W."/>
            <person name="Priest M."/>
            <person name="Roberts A."/>
            <person name="Saif S."/>
            <person name="Shea T."/>
            <person name="Sisk P."/>
            <person name="Sykes S."/>
            <person name="Wortman J."/>
            <person name="Nusbaum C."/>
            <person name="Birren B."/>
        </authorList>
    </citation>
    <scope>NUCLEOTIDE SEQUENCE [LARGE SCALE GENOMIC DNA]</scope>
    <source>
        <strain evidence="3">maculatus3</strain>
    </source>
</reference>
<proteinExistence type="predicted"/>
<dbReference type="InterPro" id="IPR038718">
    <property type="entry name" value="SNF2-like_sf"/>
</dbReference>
<dbReference type="SMART" id="SM00487">
    <property type="entry name" value="DEXDc"/>
    <property type="match status" value="1"/>
</dbReference>
<dbReference type="Proteomes" id="UP000075901">
    <property type="component" value="Unassembled WGS sequence"/>
</dbReference>
<dbReference type="InterPro" id="IPR027417">
    <property type="entry name" value="P-loop_NTPase"/>
</dbReference>
<dbReference type="GO" id="GO:0005524">
    <property type="term" value="F:ATP binding"/>
    <property type="evidence" value="ECO:0007669"/>
    <property type="project" value="InterPro"/>
</dbReference>
<keyword evidence="3" id="KW-1185">Reference proteome</keyword>
<dbReference type="InterPro" id="IPR014001">
    <property type="entry name" value="Helicase_ATP-bd"/>
</dbReference>
<dbReference type="PROSITE" id="PS51192">
    <property type="entry name" value="HELICASE_ATP_BIND_1"/>
    <property type="match status" value="1"/>
</dbReference>
<dbReference type="SUPFAM" id="SSF52540">
    <property type="entry name" value="P-loop containing nucleoside triphosphate hydrolases"/>
    <property type="match status" value="1"/>
</dbReference>